<dbReference type="PANTHER" id="PTHR40572">
    <property type="entry name" value="PROTEIN BAX"/>
    <property type="match status" value="1"/>
</dbReference>
<dbReference type="Proteomes" id="UP000199409">
    <property type="component" value="Unassembled WGS sequence"/>
</dbReference>
<accession>A0A1H3VRU4</accession>
<proteinExistence type="predicted"/>
<name>A0A1H3VRU4_9BACT</name>
<evidence type="ECO:0000313" key="2">
    <source>
        <dbReference type="EMBL" id="SDZ76964.1"/>
    </source>
</evidence>
<dbReference type="STRING" id="37625.SAMN05660420_00217"/>
<dbReference type="AlphaFoldDB" id="A0A1H3VRU4"/>
<evidence type="ECO:0000313" key="3">
    <source>
        <dbReference type="Proteomes" id="UP000199409"/>
    </source>
</evidence>
<dbReference type="EMBL" id="FNQN01000001">
    <property type="protein sequence ID" value="SDZ76964.1"/>
    <property type="molecule type" value="Genomic_DNA"/>
</dbReference>
<dbReference type="PANTHER" id="PTHR40572:SF1">
    <property type="entry name" value="PROTEIN BAX"/>
    <property type="match status" value="1"/>
</dbReference>
<dbReference type="Pfam" id="PF01832">
    <property type="entry name" value="Glucosaminidase"/>
    <property type="match status" value="1"/>
</dbReference>
<feature type="domain" description="Mannosyl-glycoprotein endo-beta-N-acetylglucosamidase-like" evidence="1">
    <location>
        <begin position="99"/>
        <end position="217"/>
    </location>
</feature>
<evidence type="ECO:0000259" key="1">
    <source>
        <dbReference type="Pfam" id="PF01832"/>
    </source>
</evidence>
<sequence length="228" mass="26222">MIFFALLISSSFWFEPVVQTKQKKPQPEPIPEISVEKKKAQFKATIVPAVNEVYNELMQQYERVSALIATDADSAELIALREQYNAANNEELLAALKPHPPSIALAQAALESSWATSRFFKEANNVFGIWSFSKNEPRIPAAETRGEQTIWVKKYRSIKDSIRSYYRTLARGEAYAEFRALKMETDDPYELVKKLDGYSEKGEEYGKELSAIIRYNNFEEYDQQNIKL</sequence>
<organism evidence="2 3">
    <name type="scientific">Desulfuromusa kysingii</name>
    <dbReference type="NCBI Taxonomy" id="37625"/>
    <lineage>
        <taxon>Bacteria</taxon>
        <taxon>Pseudomonadati</taxon>
        <taxon>Thermodesulfobacteriota</taxon>
        <taxon>Desulfuromonadia</taxon>
        <taxon>Desulfuromonadales</taxon>
        <taxon>Geopsychrobacteraceae</taxon>
        <taxon>Desulfuromusa</taxon>
    </lineage>
</organism>
<keyword evidence="3" id="KW-1185">Reference proteome</keyword>
<dbReference type="Gene3D" id="1.10.530.10">
    <property type="match status" value="1"/>
</dbReference>
<dbReference type="InterPro" id="IPR053195">
    <property type="entry name" value="Bax-like"/>
</dbReference>
<dbReference type="GO" id="GO:0004040">
    <property type="term" value="F:amidase activity"/>
    <property type="evidence" value="ECO:0007669"/>
    <property type="project" value="InterPro"/>
</dbReference>
<gene>
    <name evidence="2" type="ORF">SAMN05660420_00217</name>
</gene>
<protein>
    <submittedName>
        <fullName evidence="2">Bax protein</fullName>
    </submittedName>
</protein>
<reference evidence="2 3" key="1">
    <citation type="submission" date="2016-10" db="EMBL/GenBank/DDBJ databases">
        <authorList>
            <person name="de Groot N.N."/>
        </authorList>
    </citation>
    <scope>NUCLEOTIDE SEQUENCE [LARGE SCALE GENOMIC DNA]</scope>
    <source>
        <strain evidence="2 3">DSM 7343</strain>
    </source>
</reference>
<dbReference type="InterPro" id="IPR002901">
    <property type="entry name" value="MGlyc_endo_b_GlcNAc-like_dom"/>
</dbReference>